<dbReference type="GO" id="GO:0003857">
    <property type="term" value="F:(3S)-3-hydroxyacyl-CoA dehydrogenase (NAD+) activity"/>
    <property type="evidence" value="ECO:0007669"/>
    <property type="project" value="UniProtKB-EC"/>
</dbReference>
<evidence type="ECO:0000256" key="5">
    <source>
        <dbReference type="ARBA" id="ARBA00022741"/>
    </source>
</evidence>
<dbReference type="Pfam" id="PF00378">
    <property type="entry name" value="ECH_1"/>
    <property type="match status" value="1"/>
</dbReference>
<dbReference type="SUPFAM" id="SSF52096">
    <property type="entry name" value="ClpP/crotonase"/>
    <property type="match status" value="1"/>
</dbReference>
<dbReference type="Gene3D" id="3.90.226.10">
    <property type="entry name" value="2-enoyl-CoA Hydratase, Chain A, domain 1"/>
    <property type="match status" value="1"/>
</dbReference>
<dbReference type="Pfam" id="PF13193">
    <property type="entry name" value="AMP-binding_C"/>
    <property type="match status" value="1"/>
</dbReference>
<sequence length="1842" mass="204111">MIETVPDSSPRSPRSNPIRSRADWEAQRMHALGSPDLFHGSLARSAIHWYDSDLHAWITWDETQQQWHGLDAHTGQPVTPPYGPDHLPWQRSLNADDPPFYRWFEGGLTNACFNEVDRHVLLGFGAETAFFFEGDRWDSSLNAGRGGPVVHEAVSRKRLLLEVVKAAQVLRNLGLRRGDRIALNMPNILPQIYYTEAAKRLGIVYTPVFGGFSDKTLSDRIHNAGARVVITCDGGYRNAQVVPYKEIYTDQALDTYIPVETALQLVRKALESKRVDTWHIQSIDAAVRETISTEITVERADIMRGVGLGLARLTDLEPAMQAQLRTIVAQALVNAPPRVDAVVVVRHTGQEILWRADRDRWSHDLLAEATAQILAAAATAGVVVQSEAELLDLPTDQFVRALYASNPCLPVEAEFPLFIIYTSGSTGKPKGVVHVHGGYVAGLVHTLRVSFDAEPGDVIYVIADPGWITGQSYMITASLAYRLTGVLTEGSPIFPSAGRYASIIERYGVQIFKAGVTFLKSVLSNPQHIEDVRQYQMQSLRVATFCAEPVSPAVQQFGMELMTPQYINSYWATEHGGIVWTHFYGNNDFPLRADAHTYPLPWIAGDVWVAQHDAHGAISYRVAGYEEKGEIVLTAPYPYLARTIWGDVAGFQNWLQAVEQQQPTPVWRGDAERFVETYWRRGPQGEWAYVQGDFAMKYPDGSFTLHGRSDDVINVSGHRMGTEEIEGAILRDRQITPDSPVGNCVVVGAPHREKGLTPLAFVVTAPGRRLTSQDRQRLNELVRSEKGVVSVPEDYIELSAFPETRSGKYMRRFLRAMMLDEPLGDTTTLRNPEVLEEIAAKMRAWKLQQQLADEQQLLETYRYFRIEYHPVVRGRNDPIHKLALVTITNPPVNALNERALDELNTILDHLARRQDVAALVFTGAGTRSFVAGADIRQLLEDVHTVEEALALPNNAHLAFRKIERMAKPCIAAINGVALGGGLEFALACHYRIADITAEFGQPEINLRLLPGYGGTQRLPRLLHTRTRGTGLLRAIQMILSGRHIPANEAYEIGLVDRLAQGTDDPLTLACQLARSYISEESNDPRNPTTELGRAFVERKQHIDEWANPQPGFVKDELAHILAHPAIERIIRQAQSAGRGSAVARTIEALRHGFTHGMEAGLQHEAYLFAQAVVDPAGGKAGIRAFMEKKSAPLPTRRRLVDATQERLLREWEMLLPIGAPFFPGVTPIPTWQYAQAVVRDPERGAGAHGDPIHAERQIVIPVEIPGAQQALLYMLASEVNFNDIWAITGIPVSLFDEHDRDWHVTGSGGIGLIAALGEEVRREGRLKVGDLVAIYSGQSNLLSPMAGLDPMAADFVIQGYNTPDGSHQQFMVAQAPQCQPLPPDMSLEAAGSFMLNLGTIYRALFTTLRIQSGRSIFIEGAATGTGLDAVRTAVRNDMDVIGLVSSPEREQTLRKAGARGAVNRMTPGLAHCFTRVPTDPELWSAWEQAGQALISRFREQNNGRLADYAISHAGETAFPRTFQLLGEPYGGHIPTLAFYGASSGYHFTFLGKPGNSTPTTMLRRAGLHAGQAVVIYYGIPDLRMTHMDQPPPFELIDPPGLEAIEATRALGARTVVITYTDAQREFVHSLGFGSSLRGVVSLEELQRRMGTDFEWPKTMPTLPDSKADPAGLKEAVRRFNELTFKPLGAAVGHYLRSADNPRGYPDLVIERAGHDALAVSAMLVKPFTGRIVYFEDLGGRRYSFFAPQIWMRQRRIMMPSANIYGTHLSNAYEIVRLSDEISAGQLSITEPTLVPWEELREAHQAMWENRHAAATYVVNHALPRPGLRSKDELYEAWASGLA</sequence>
<dbReference type="PROSITE" id="PS00455">
    <property type="entry name" value="AMP_BINDING"/>
    <property type="match status" value="1"/>
</dbReference>
<proteinExistence type="predicted"/>
<dbReference type="Pfam" id="PF00501">
    <property type="entry name" value="AMP-binding"/>
    <property type="match status" value="1"/>
</dbReference>
<dbReference type="InterPro" id="IPR018376">
    <property type="entry name" value="Enoyl-CoA_hyd/isom_CS"/>
</dbReference>
<evidence type="ECO:0000256" key="4">
    <source>
        <dbReference type="ARBA" id="ARBA00022598"/>
    </source>
</evidence>
<evidence type="ECO:0000256" key="3">
    <source>
        <dbReference type="ARBA" id="ARBA00022553"/>
    </source>
</evidence>
<dbReference type="eggNOG" id="COG0604">
    <property type="taxonomic scope" value="Bacteria"/>
</dbReference>
<evidence type="ECO:0000313" key="11">
    <source>
        <dbReference type="Proteomes" id="UP000054010"/>
    </source>
</evidence>
<dbReference type="Gene3D" id="3.40.50.12780">
    <property type="entry name" value="N-terminal domain of ligase-like"/>
    <property type="match status" value="2"/>
</dbReference>
<dbReference type="STRING" id="765420.OSCT_1424"/>
<dbReference type="InterPro" id="IPR020845">
    <property type="entry name" value="AMP-binding_CS"/>
</dbReference>
<dbReference type="InterPro" id="IPR036291">
    <property type="entry name" value="NAD(P)-bd_dom_sf"/>
</dbReference>
<accession>E1IDM3</accession>
<dbReference type="GO" id="GO:0006085">
    <property type="term" value="P:acetyl-CoA biosynthetic process"/>
    <property type="evidence" value="ECO:0007669"/>
    <property type="project" value="TreeGrafter"/>
</dbReference>
<organism evidence="10 11">
    <name type="scientific">Oscillochloris trichoides DG-6</name>
    <dbReference type="NCBI Taxonomy" id="765420"/>
    <lineage>
        <taxon>Bacteria</taxon>
        <taxon>Bacillati</taxon>
        <taxon>Chloroflexota</taxon>
        <taxon>Chloroflexia</taxon>
        <taxon>Chloroflexales</taxon>
        <taxon>Chloroflexineae</taxon>
        <taxon>Oscillochloridaceae</taxon>
        <taxon>Oscillochloris</taxon>
    </lineage>
</organism>
<dbReference type="eggNOG" id="COG0365">
    <property type="taxonomic scope" value="Bacteria"/>
</dbReference>
<dbReference type="GO" id="GO:0005524">
    <property type="term" value="F:ATP binding"/>
    <property type="evidence" value="ECO:0007669"/>
    <property type="project" value="UniProtKB-KW"/>
</dbReference>
<dbReference type="SMART" id="SM00829">
    <property type="entry name" value="PKS_ER"/>
    <property type="match status" value="1"/>
</dbReference>
<evidence type="ECO:0000256" key="2">
    <source>
        <dbReference type="ARBA" id="ARBA00022450"/>
    </source>
</evidence>
<evidence type="ECO:0000256" key="8">
    <source>
        <dbReference type="ARBA" id="ARBA00049556"/>
    </source>
</evidence>
<dbReference type="PANTHER" id="PTHR24095">
    <property type="entry name" value="ACETYL-COENZYME A SYNTHETASE"/>
    <property type="match status" value="1"/>
</dbReference>
<protein>
    <recommendedName>
        <fullName evidence="1">acetate--CoA ligase</fullName>
        <ecNumber evidence="1">6.2.1.1</ecNumber>
    </recommendedName>
</protein>
<dbReference type="Gene3D" id="3.30.300.30">
    <property type="match status" value="1"/>
</dbReference>
<keyword evidence="11" id="KW-1185">Reference proteome</keyword>
<dbReference type="PANTHER" id="PTHR24095:SF14">
    <property type="entry name" value="ACETYL-COENZYME A SYNTHETASE 1"/>
    <property type="match status" value="1"/>
</dbReference>
<dbReference type="InterPro" id="IPR001753">
    <property type="entry name" value="Enoyl-CoA_hydra/iso"/>
</dbReference>
<reference evidence="10 11" key="1">
    <citation type="journal article" date="2011" name="J. Bacteriol.">
        <title>Draft genome sequence of the anoxygenic filamentous phototrophic bacterium Oscillochloris trichoides subsp. DG-6.</title>
        <authorList>
            <person name="Kuznetsov B.B."/>
            <person name="Ivanovsky R.N."/>
            <person name="Keppen O.I."/>
            <person name="Sukhacheva M.V."/>
            <person name="Bumazhkin B.K."/>
            <person name="Patutina E.O."/>
            <person name="Beletsky A.V."/>
            <person name="Mardanov A.V."/>
            <person name="Baslerov R.V."/>
            <person name="Panteleeva A.N."/>
            <person name="Kolganova T.V."/>
            <person name="Ravin N.V."/>
            <person name="Skryabin K.G."/>
        </authorList>
    </citation>
    <scope>NUCLEOTIDE SEQUENCE [LARGE SCALE GENOMIC DNA]</scope>
    <source>
        <strain evidence="10 11">DG-6</strain>
    </source>
</reference>
<dbReference type="Gene3D" id="3.40.50.720">
    <property type="entry name" value="NAD(P)-binding Rossmann-like Domain"/>
    <property type="match status" value="2"/>
</dbReference>
<dbReference type="SUPFAM" id="SSF56801">
    <property type="entry name" value="Acetyl-CoA synthetase-like"/>
    <property type="match status" value="1"/>
</dbReference>
<dbReference type="EMBL" id="ADVR01000042">
    <property type="protein sequence ID" value="EFO80731.1"/>
    <property type="molecule type" value="Genomic_DNA"/>
</dbReference>
<evidence type="ECO:0000259" key="9">
    <source>
        <dbReference type="SMART" id="SM00829"/>
    </source>
</evidence>
<keyword evidence="3" id="KW-0597">Phosphoprotein</keyword>
<dbReference type="InterPro" id="IPR000873">
    <property type="entry name" value="AMP-dep_synth/lig_dom"/>
</dbReference>
<dbReference type="GO" id="GO:0005829">
    <property type="term" value="C:cytosol"/>
    <property type="evidence" value="ECO:0007669"/>
    <property type="project" value="TreeGrafter"/>
</dbReference>
<evidence type="ECO:0000256" key="7">
    <source>
        <dbReference type="ARBA" id="ARBA00022990"/>
    </source>
</evidence>
<keyword evidence="6" id="KW-0067">ATP-binding</keyword>
<keyword evidence="5" id="KW-0547">Nucleotide-binding</keyword>
<dbReference type="InterPro" id="IPR011032">
    <property type="entry name" value="GroES-like_sf"/>
</dbReference>
<feature type="domain" description="Enoyl reductase (ER)" evidence="9">
    <location>
        <begin position="1249"/>
        <end position="1818"/>
    </location>
</feature>
<evidence type="ECO:0000256" key="6">
    <source>
        <dbReference type="ARBA" id="ARBA00022840"/>
    </source>
</evidence>
<dbReference type="SUPFAM" id="SSF50129">
    <property type="entry name" value="GroES-like"/>
    <property type="match status" value="1"/>
</dbReference>
<dbReference type="InterPro" id="IPR029045">
    <property type="entry name" value="ClpP/crotonase-like_dom_sf"/>
</dbReference>
<dbReference type="InterPro" id="IPR042099">
    <property type="entry name" value="ANL_N_sf"/>
</dbReference>
<dbReference type="HOGENOM" id="CLU_236902_0_0_0"/>
<comment type="caution">
    <text evidence="10">The sequence shown here is derived from an EMBL/GenBank/DDBJ whole genome shotgun (WGS) entry which is preliminary data.</text>
</comment>
<dbReference type="SUPFAM" id="SSF51735">
    <property type="entry name" value="NAD(P)-binding Rossmann-fold domains"/>
    <property type="match status" value="1"/>
</dbReference>
<name>E1IDM3_9CHLR</name>
<dbReference type="Gene3D" id="3.90.180.10">
    <property type="entry name" value="Medium-chain alcohol dehydrogenases, catalytic domain"/>
    <property type="match status" value="1"/>
</dbReference>
<dbReference type="eggNOG" id="COG1024">
    <property type="taxonomic scope" value="Bacteria"/>
</dbReference>
<dbReference type="Proteomes" id="UP000054010">
    <property type="component" value="Unassembled WGS sequence"/>
</dbReference>
<dbReference type="InterPro" id="IPR025110">
    <property type="entry name" value="AMP-bd_C"/>
</dbReference>
<dbReference type="PROSITE" id="PS00166">
    <property type="entry name" value="ENOYL_COA_HYDRATASE"/>
    <property type="match status" value="1"/>
</dbReference>
<dbReference type="GO" id="GO:0003987">
    <property type="term" value="F:acetate-CoA ligase activity"/>
    <property type="evidence" value="ECO:0007669"/>
    <property type="project" value="UniProtKB-EC"/>
</dbReference>
<keyword evidence="4 10" id="KW-0436">Ligase</keyword>
<evidence type="ECO:0000313" key="10">
    <source>
        <dbReference type="EMBL" id="EFO80731.1"/>
    </source>
</evidence>
<dbReference type="InterPro" id="IPR045851">
    <property type="entry name" value="AMP-bd_C_sf"/>
</dbReference>
<keyword evidence="2" id="KW-0596">Phosphopantetheine</keyword>
<evidence type="ECO:0000256" key="1">
    <source>
        <dbReference type="ARBA" id="ARBA00013275"/>
    </source>
</evidence>
<comment type="catalytic activity">
    <reaction evidence="8">
        <text>a (3S)-3-hydroxyacyl-CoA + NAD(+) = a 3-oxoacyl-CoA + NADH + H(+)</text>
        <dbReference type="Rhea" id="RHEA:22432"/>
        <dbReference type="ChEBI" id="CHEBI:15378"/>
        <dbReference type="ChEBI" id="CHEBI:57318"/>
        <dbReference type="ChEBI" id="CHEBI:57540"/>
        <dbReference type="ChEBI" id="CHEBI:57945"/>
        <dbReference type="ChEBI" id="CHEBI:90726"/>
        <dbReference type="EC" id="1.1.1.35"/>
    </reaction>
</comment>
<dbReference type="CDD" id="cd06558">
    <property type="entry name" value="crotonase-like"/>
    <property type="match status" value="1"/>
</dbReference>
<gene>
    <name evidence="10" type="ORF">OSCT_1424</name>
</gene>
<dbReference type="OrthoDB" id="9778383at2"/>
<keyword evidence="7" id="KW-0007">Acetylation</keyword>
<dbReference type="EC" id="6.2.1.1" evidence="1"/>
<dbReference type="InterPro" id="IPR020843">
    <property type="entry name" value="ER"/>
</dbReference>